<organism evidence="2 3">
    <name type="scientific">Vanilla planifolia</name>
    <name type="common">Vanilla</name>
    <dbReference type="NCBI Taxonomy" id="51239"/>
    <lineage>
        <taxon>Eukaryota</taxon>
        <taxon>Viridiplantae</taxon>
        <taxon>Streptophyta</taxon>
        <taxon>Embryophyta</taxon>
        <taxon>Tracheophyta</taxon>
        <taxon>Spermatophyta</taxon>
        <taxon>Magnoliopsida</taxon>
        <taxon>Liliopsida</taxon>
        <taxon>Asparagales</taxon>
        <taxon>Orchidaceae</taxon>
        <taxon>Vanilloideae</taxon>
        <taxon>Vanilleae</taxon>
        <taxon>Vanilla</taxon>
    </lineage>
</organism>
<sequence>MVRHQLPPAVKEANTGCRLRANPPSRRRQRRSERLSAAGIEGDSKIPFPRGQVPQDSSKGVFGI</sequence>
<evidence type="ECO:0000313" key="3">
    <source>
        <dbReference type="Proteomes" id="UP000639772"/>
    </source>
</evidence>
<name>A0A835R399_VANPL</name>
<dbReference type="EMBL" id="JADCNM010000005">
    <property type="protein sequence ID" value="KAG0481936.1"/>
    <property type="molecule type" value="Genomic_DNA"/>
</dbReference>
<comment type="caution">
    <text evidence="2">The sequence shown here is derived from an EMBL/GenBank/DDBJ whole genome shotgun (WGS) entry which is preliminary data.</text>
</comment>
<reference evidence="2 3" key="1">
    <citation type="journal article" date="2020" name="Nat. Food">
        <title>A phased Vanilla planifolia genome enables genetic improvement of flavour and production.</title>
        <authorList>
            <person name="Hasing T."/>
            <person name="Tang H."/>
            <person name="Brym M."/>
            <person name="Khazi F."/>
            <person name="Huang T."/>
            <person name="Chambers A.H."/>
        </authorList>
    </citation>
    <scope>NUCLEOTIDE SEQUENCE [LARGE SCALE GENOMIC DNA]</scope>
    <source>
        <tissue evidence="2">Leaf</tissue>
    </source>
</reference>
<accession>A0A835R399</accession>
<gene>
    <name evidence="2" type="ORF">HPP92_010020</name>
</gene>
<protein>
    <submittedName>
        <fullName evidence="2">Uncharacterized protein</fullName>
    </submittedName>
</protein>
<dbReference type="AlphaFoldDB" id="A0A835R399"/>
<proteinExistence type="predicted"/>
<dbReference type="Proteomes" id="UP000639772">
    <property type="component" value="Unassembled WGS sequence"/>
</dbReference>
<evidence type="ECO:0000256" key="1">
    <source>
        <dbReference type="SAM" id="MobiDB-lite"/>
    </source>
</evidence>
<evidence type="ECO:0000313" key="2">
    <source>
        <dbReference type="EMBL" id="KAG0481936.1"/>
    </source>
</evidence>
<feature type="region of interest" description="Disordered" evidence="1">
    <location>
        <begin position="1"/>
        <end position="64"/>
    </location>
</feature>